<comment type="caution">
    <text evidence="2">The sequence shown here is derived from an EMBL/GenBank/DDBJ whole genome shotgun (WGS) entry which is preliminary data.</text>
</comment>
<protein>
    <submittedName>
        <fullName evidence="2">Uncharacterized protein</fullName>
    </submittedName>
</protein>
<reference evidence="2 3" key="1">
    <citation type="submission" date="2023-09" db="EMBL/GenBank/DDBJ databases">
        <authorList>
            <person name="Wang M."/>
        </authorList>
    </citation>
    <scope>NUCLEOTIDE SEQUENCE [LARGE SCALE GENOMIC DNA]</scope>
    <source>
        <strain evidence="2">GT-2023</strain>
        <tissue evidence="2">Liver</tissue>
    </source>
</reference>
<feature type="region of interest" description="Disordered" evidence="1">
    <location>
        <begin position="16"/>
        <end position="48"/>
    </location>
</feature>
<gene>
    <name evidence="2" type="ORF">QQF64_023725</name>
</gene>
<organism evidence="2 3">
    <name type="scientific">Cirrhinus molitorella</name>
    <name type="common">mud carp</name>
    <dbReference type="NCBI Taxonomy" id="172907"/>
    <lineage>
        <taxon>Eukaryota</taxon>
        <taxon>Metazoa</taxon>
        <taxon>Chordata</taxon>
        <taxon>Craniata</taxon>
        <taxon>Vertebrata</taxon>
        <taxon>Euteleostomi</taxon>
        <taxon>Actinopterygii</taxon>
        <taxon>Neopterygii</taxon>
        <taxon>Teleostei</taxon>
        <taxon>Ostariophysi</taxon>
        <taxon>Cypriniformes</taxon>
        <taxon>Cyprinidae</taxon>
        <taxon>Labeoninae</taxon>
        <taxon>Labeonini</taxon>
        <taxon>Cirrhinus</taxon>
    </lineage>
</organism>
<dbReference type="Proteomes" id="UP001558613">
    <property type="component" value="Unassembled WGS sequence"/>
</dbReference>
<evidence type="ECO:0000256" key="1">
    <source>
        <dbReference type="SAM" id="MobiDB-lite"/>
    </source>
</evidence>
<proteinExistence type="predicted"/>
<dbReference type="EMBL" id="JAYMGO010000003">
    <property type="protein sequence ID" value="KAL1277052.1"/>
    <property type="molecule type" value="Genomic_DNA"/>
</dbReference>
<sequence>MSDGGTLANSAFGQALHGGTLHLPPDHALPGADHRGPRPAVRGAMQGAEDSLQSLKGSFMAHFSAEGAVA</sequence>
<evidence type="ECO:0000313" key="3">
    <source>
        <dbReference type="Proteomes" id="UP001558613"/>
    </source>
</evidence>
<keyword evidence="3" id="KW-1185">Reference proteome</keyword>
<accession>A0ABR3NJ61</accession>
<evidence type="ECO:0000313" key="2">
    <source>
        <dbReference type="EMBL" id="KAL1277052.1"/>
    </source>
</evidence>
<name>A0ABR3NJ61_9TELE</name>